<name>A0ABT3KZG5_9BURK</name>
<keyword evidence="2" id="KW-1185">Reference proteome</keyword>
<proteinExistence type="predicted"/>
<accession>A0ABT3KZG5</accession>
<evidence type="ECO:0000313" key="1">
    <source>
        <dbReference type="EMBL" id="MCW5323195.1"/>
    </source>
</evidence>
<gene>
    <name evidence="1" type="ORF">D5039_19235</name>
</gene>
<dbReference type="EMBL" id="QZCW01000004">
    <property type="protein sequence ID" value="MCW5323195.1"/>
    <property type="molecule type" value="Genomic_DNA"/>
</dbReference>
<reference evidence="2" key="1">
    <citation type="submission" date="2023-07" db="EMBL/GenBank/DDBJ databases">
        <title>Verminephrobacter genomes.</title>
        <authorList>
            <person name="Lund M.B."/>
        </authorList>
    </citation>
    <scope>NUCLEOTIDE SEQUENCE [LARGE SCALE GENOMIC DNA]</scope>
    <source>
        <strain evidence="2">AtM5-05</strain>
    </source>
</reference>
<comment type="caution">
    <text evidence="1">The sequence shown here is derived from an EMBL/GenBank/DDBJ whole genome shotgun (WGS) entry which is preliminary data.</text>
</comment>
<sequence>MDETRLTTIAQIEQFLGASAVVQFTPSQDDEERYAHISRVLKRFDYSCALARPTKGCLRRLGHTSGYSRQQLTRLVSRWQSNRLAPTPLVKRYMAPNAPFARKYTSADMALLLEMDRANEDVCAPAIVRLFWRAFHEYGDPRYERLASLSSSHLYNLRKSTSYQLRRVSLIKTRAVCNPIGQRRVPRPDGRAGFVRVDTVHQGDLDGVKGVYHITCVDAVSQWQVQSCVQGSAKHICCRCSVW</sequence>
<evidence type="ECO:0000313" key="2">
    <source>
        <dbReference type="Proteomes" id="UP001208935"/>
    </source>
</evidence>
<protein>
    <submittedName>
        <fullName evidence="1">Uncharacterized protein</fullName>
    </submittedName>
</protein>
<dbReference type="Proteomes" id="UP001208935">
    <property type="component" value="Unassembled WGS sequence"/>
</dbReference>
<dbReference type="RefSeq" id="WP_265257859.1">
    <property type="nucleotide sequence ID" value="NZ_QZCV01000002.1"/>
</dbReference>
<organism evidence="1 2">
    <name type="scientific">Verminephrobacter aporrectodeae subsp. tuberculatae</name>
    <dbReference type="NCBI Taxonomy" id="1110392"/>
    <lineage>
        <taxon>Bacteria</taxon>
        <taxon>Pseudomonadati</taxon>
        <taxon>Pseudomonadota</taxon>
        <taxon>Betaproteobacteria</taxon>
        <taxon>Burkholderiales</taxon>
        <taxon>Comamonadaceae</taxon>
        <taxon>Verminephrobacter</taxon>
    </lineage>
</organism>